<dbReference type="PANTHER" id="PTHR47595:SF1">
    <property type="entry name" value="MYB_SANT-LIKE DNA-BINDING DOMAIN-CONTAINING PROTEIN"/>
    <property type="match status" value="1"/>
</dbReference>
<dbReference type="InterPro" id="IPR044822">
    <property type="entry name" value="Myb_DNA-bind_4"/>
</dbReference>
<feature type="signal peptide" evidence="1">
    <location>
        <begin position="1"/>
        <end position="25"/>
    </location>
</feature>
<dbReference type="Proteomes" id="UP000031443">
    <property type="component" value="Unassembled WGS sequence"/>
</dbReference>
<dbReference type="EMBL" id="KB519883">
    <property type="protein sequence ID" value="EMP38391.1"/>
    <property type="molecule type" value="Genomic_DNA"/>
</dbReference>
<dbReference type="PANTHER" id="PTHR47595">
    <property type="entry name" value="HEAT SHOCK 70 KDA PROTEIN 14"/>
    <property type="match status" value="1"/>
</dbReference>
<feature type="chain" id="PRO_5004080184" description="Myb/SANT-like DNA-binding domain-containing protein" evidence="1">
    <location>
        <begin position="26"/>
        <end position="171"/>
    </location>
</feature>
<dbReference type="Pfam" id="PF13837">
    <property type="entry name" value="Myb_DNA-bind_4"/>
    <property type="match status" value="1"/>
</dbReference>
<organism evidence="3 4">
    <name type="scientific">Chelonia mydas</name>
    <name type="common">Green sea-turtle</name>
    <name type="synonym">Chelonia agassizi</name>
    <dbReference type="NCBI Taxonomy" id="8469"/>
    <lineage>
        <taxon>Eukaryota</taxon>
        <taxon>Metazoa</taxon>
        <taxon>Chordata</taxon>
        <taxon>Craniata</taxon>
        <taxon>Vertebrata</taxon>
        <taxon>Euteleostomi</taxon>
        <taxon>Archelosauria</taxon>
        <taxon>Testudinata</taxon>
        <taxon>Testudines</taxon>
        <taxon>Cryptodira</taxon>
        <taxon>Durocryptodira</taxon>
        <taxon>Americhelydia</taxon>
        <taxon>Chelonioidea</taxon>
        <taxon>Cheloniidae</taxon>
        <taxon>Chelonia</taxon>
    </lineage>
</organism>
<keyword evidence="1" id="KW-0732">Signal</keyword>
<name>M7BKJ0_CHEMY</name>
<sequence>MVAPHSKFSPVWATVDLLDLLSVWGEEAVQSQLCSSCRNVDTDGQISCSLWEKSCDQDTLQCTSKGKELRHAYQKAREANGQSSAVPQTCHFFKELDAILGSDPTSTTKTHMDTSAGLDPIKTGLNQEEKVIDEDLETLEDVEPVPALPSSVSSCYPGFFEPKALDNFYSV</sequence>
<protein>
    <recommendedName>
        <fullName evidence="2">Myb/SANT-like DNA-binding domain-containing protein</fullName>
    </recommendedName>
</protein>
<evidence type="ECO:0000313" key="3">
    <source>
        <dbReference type="EMBL" id="EMP38391.1"/>
    </source>
</evidence>
<feature type="domain" description="Myb/SANT-like DNA-binding" evidence="2">
    <location>
        <begin position="11"/>
        <end position="99"/>
    </location>
</feature>
<evidence type="ECO:0000313" key="4">
    <source>
        <dbReference type="Proteomes" id="UP000031443"/>
    </source>
</evidence>
<dbReference type="AlphaFoldDB" id="M7BKJ0"/>
<gene>
    <name evidence="3" type="ORF">UY3_04401</name>
</gene>
<proteinExistence type="predicted"/>
<evidence type="ECO:0000259" key="2">
    <source>
        <dbReference type="Pfam" id="PF13837"/>
    </source>
</evidence>
<keyword evidence="4" id="KW-1185">Reference proteome</keyword>
<evidence type="ECO:0000256" key="1">
    <source>
        <dbReference type="SAM" id="SignalP"/>
    </source>
</evidence>
<reference evidence="4" key="1">
    <citation type="journal article" date="2013" name="Nat. Genet.">
        <title>The draft genomes of soft-shell turtle and green sea turtle yield insights into the development and evolution of the turtle-specific body plan.</title>
        <authorList>
            <person name="Wang Z."/>
            <person name="Pascual-Anaya J."/>
            <person name="Zadissa A."/>
            <person name="Li W."/>
            <person name="Niimura Y."/>
            <person name="Huang Z."/>
            <person name="Li C."/>
            <person name="White S."/>
            <person name="Xiong Z."/>
            <person name="Fang D."/>
            <person name="Wang B."/>
            <person name="Ming Y."/>
            <person name="Chen Y."/>
            <person name="Zheng Y."/>
            <person name="Kuraku S."/>
            <person name="Pignatelli M."/>
            <person name="Herrero J."/>
            <person name="Beal K."/>
            <person name="Nozawa M."/>
            <person name="Li Q."/>
            <person name="Wang J."/>
            <person name="Zhang H."/>
            <person name="Yu L."/>
            <person name="Shigenobu S."/>
            <person name="Wang J."/>
            <person name="Liu J."/>
            <person name="Flicek P."/>
            <person name="Searle S."/>
            <person name="Wang J."/>
            <person name="Kuratani S."/>
            <person name="Yin Y."/>
            <person name="Aken B."/>
            <person name="Zhang G."/>
            <person name="Irie N."/>
        </authorList>
    </citation>
    <scope>NUCLEOTIDE SEQUENCE [LARGE SCALE GENOMIC DNA]</scope>
</reference>
<accession>M7BKJ0</accession>